<dbReference type="PANTHER" id="PTHR47505">
    <property type="entry name" value="DNA UTILIZATION PROTEIN YHGH"/>
    <property type="match status" value="1"/>
</dbReference>
<sequence>MSAEPNVNALRLLTSFAAGWTRWIGDFVYPPICPGCGVRTGAHQGFCPSCWREIRFIERPYCEKLGLPFSYDPGPGILSAQAIAEPPVFDRLRSAAIFEGAARDLVHSLKYRDRTDLAGMMAGWMLRASDGYVENCDAILPVPLHRSRFASRKFNQAAELARHLSQKSGRPFLPSTLIRVKRTNRQVGLTARGREDNVRAAFAIAPRHEDRVFGKRLVLVDDVYTTGATVSSATRALRKAGAAEVTVLTFAMAVGGPI</sequence>
<dbReference type="InterPro" id="IPR051910">
    <property type="entry name" value="ComF/GntX_DNA_util-trans"/>
</dbReference>
<dbReference type="eggNOG" id="COG1040">
    <property type="taxonomic scope" value="Bacteria"/>
</dbReference>
<dbReference type="HOGENOM" id="CLU_054549_0_0_5"/>
<dbReference type="Proteomes" id="UP000028181">
    <property type="component" value="Chromosome I"/>
</dbReference>
<dbReference type="KEGG" id="ngg:RG540_CH03980"/>
<proteinExistence type="inferred from homology"/>
<accession>A0A068SL99</accession>
<gene>
    <name evidence="4" type="ORF">RG540_CH03980</name>
</gene>
<dbReference type="OrthoDB" id="9779910at2"/>
<feature type="domain" description="Phosphoribosyltransferase" evidence="2">
    <location>
        <begin position="169"/>
        <end position="250"/>
    </location>
</feature>
<name>A0A068SL99_NEOGA</name>
<reference evidence="5" key="1">
    <citation type="journal article" date="2014" name="BMC Genomics">
        <title>Genome sequencing of two Neorhizobium galegae strains reveals a noeT gene responsible for the unusual acetylation of the nodulation factors.</title>
        <authorList>
            <person name="Osterman J."/>
            <person name="Marsh J."/>
            <person name="Laine P.K."/>
            <person name="Zeng Z."/>
            <person name="Alatalo E."/>
            <person name="Sullivan J.T."/>
            <person name="Young J.P."/>
            <person name="Thomas-Oates J."/>
            <person name="Paulin L."/>
            <person name="Lindstrom K."/>
        </authorList>
    </citation>
    <scope>NUCLEOTIDE SEQUENCE [LARGE SCALE GENOMIC DNA]</scope>
    <source>
        <strain evidence="5">HAMBI 540</strain>
    </source>
</reference>
<dbReference type="AlphaFoldDB" id="A0A068SL99"/>
<evidence type="ECO:0000313" key="4">
    <source>
        <dbReference type="EMBL" id="CDN46589.1"/>
    </source>
</evidence>
<dbReference type="CDD" id="cd06223">
    <property type="entry name" value="PRTases_typeI"/>
    <property type="match status" value="1"/>
</dbReference>
<dbReference type="EMBL" id="HG938353">
    <property type="protein sequence ID" value="CDN46589.1"/>
    <property type="molecule type" value="Genomic_DNA"/>
</dbReference>
<comment type="similarity">
    <text evidence="1">Belongs to the ComF/GntX family.</text>
</comment>
<keyword evidence="5" id="KW-1185">Reference proteome</keyword>
<feature type="domain" description="Double zinc ribbon" evidence="3">
    <location>
        <begin position="26"/>
        <end position="72"/>
    </location>
</feature>
<evidence type="ECO:0000313" key="5">
    <source>
        <dbReference type="Proteomes" id="UP000028181"/>
    </source>
</evidence>
<dbReference type="Pfam" id="PF18912">
    <property type="entry name" value="DZR_2"/>
    <property type="match status" value="1"/>
</dbReference>
<evidence type="ECO:0000259" key="3">
    <source>
        <dbReference type="Pfam" id="PF18912"/>
    </source>
</evidence>
<dbReference type="GeneID" id="24257031"/>
<evidence type="ECO:0000256" key="1">
    <source>
        <dbReference type="ARBA" id="ARBA00008007"/>
    </source>
</evidence>
<organism evidence="4 5">
    <name type="scientific">Neorhizobium galegae bv. orientalis str. HAMBI 540</name>
    <dbReference type="NCBI Taxonomy" id="1028800"/>
    <lineage>
        <taxon>Bacteria</taxon>
        <taxon>Pseudomonadati</taxon>
        <taxon>Pseudomonadota</taxon>
        <taxon>Alphaproteobacteria</taxon>
        <taxon>Hyphomicrobiales</taxon>
        <taxon>Rhizobiaceae</taxon>
        <taxon>Rhizobium/Agrobacterium group</taxon>
        <taxon>Neorhizobium</taxon>
    </lineage>
</organism>
<dbReference type="InterPro" id="IPR029057">
    <property type="entry name" value="PRTase-like"/>
</dbReference>
<dbReference type="Pfam" id="PF00156">
    <property type="entry name" value="Pribosyltran"/>
    <property type="match status" value="1"/>
</dbReference>
<dbReference type="SUPFAM" id="SSF53271">
    <property type="entry name" value="PRTase-like"/>
    <property type="match status" value="1"/>
</dbReference>
<dbReference type="PANTHER" id="PTHR47505:SF1">
    <property type="entry name" value="DNA UTILIZATION PROTEIN YHGH"/>
    <property type="match status" value="1"/>
</dbReference>
<dbReference type="InterPro" id="IPR000836">
    <property type="entry name" value="PRTase_dom"/>
</dbReference>
<dbReference type="PATRIC" id="fig|1028800.3.peg.392"/>
<dbReference type="RefSeq" id="WP_038592868.1">
    <property type="nucleotide sequence ID" value="NZ_HG938353.1"/>
</dbReference>
<evidence type="ECO:0000259" key="2">
    <source>
        <dbReference type="Pfam" id="PF00156"/>
    </source>
</evidence>
<dbReference type="InterPro" id="IPR044005">
    <property type="entry name" value="DZR_2"/>
</dbReference>
<protein>
    <submittedName>
        <fullName evidence="4">Competence protein F</fullName>
    </submittedName>
</protein>
<dbReference type="Gene3D" id="3.40.50.2020">
    <property type="match status" value="1"/>
</dbReference>